<reference evidence="1" key="1">
    <citation type="submission" date="2018-02" db="EMBL/GenBank/DDBJ databases">
        <title>Rhizophora mucronata_Transcriptome.</title>
        <authorList>
            <person name="Meera S.P."/>
            <person name="Sreeshan A."/>
            <person name="Augustine A."/>
        </authorList>
    </citation>
    <scope>NUCLEOTIDE SEQUENCE</scope>
    <source>
        <tissue evidence="1">Leaf</tissue>
    </source>
</reference>
<protein>
    <submittedName>
        <fullName evidence="1">Uncharacterized protein</fullName>
    </submittedName>
</protein>
<evidence type="ECO:0000313" key="1">
    <source>
        <dbReference type="EMBL" id="MBX53059.1"/>
    </source>
</evidence>
<dbReference type="EMBL" id="GGEC01072575">
    <property type="protein sequence ID" value="MBX53059.1"/>
    <property type="molecule type" value="Transcribed_RNA"/>
</dbReference>
<sequence>MNEITSQSSASWPII</sequence>
<proteinExistence type="predicted"/>
<organism evidence="1">
    <name type="scientific">Rhizophora mucronata</name>
    <name type="common">Asiatic mangrove</name>
    <dbReference type="NCBI Taxonomy" id="61149"/>
    <lineage>
        <taxon>Eukaryota</taxon>
        <taxon>Viridiplantae</taxon>
        <taxon>Streptophyta</taxon>
        <taxon>Embryophyta</taxon>
        <taxon>Tracheophyta</taxon>
        <taxon>Spermatophyta</taxon>
        <taxon>Magnoliopsida</taxon>
        <taxon>eudicotyledons</taxon>
        <taxon>Gunneridae</taxon>
        <taxon>Pentapetalae</taxon>
        <taxon>rosids</taxon>
        <taxon>fabids</taxon>
        <taxon>Malpighiales</taxon>
        <taxon>Rhizophoraceae</taxon>
        <taxon>Rhizophora</taxon>
    </lineage>
</organism>
<name>A0A2P2PEE2_RHIMU</name>
<accession>A0A2P2PEE2</accession>